<dbReference type="AlphaFoldDB" id="A0A195DWD9"/>
<dbReference type="InterPro" id="IPR006612">
    <property type="entry name" value="THAP_Znf"/>
</dbReference>
<evidence type="ECO:0000313" key="8">
    <source>
        <dbReference type="Proteomes" id="UP000078492"/>
    </source>
</evidence>
<keyword evidence="1" id="KW-0479">Metal-binding</keyword>
<feature type="domain" description="THAP-type" evidence="6">
    <location>
        <begin position="1"/>
        <end position="82"/>
    </location>
</feature>
<protein>
    <recommendedName>
        <fullName evidence="6">THAP-type domain-containing protein</fullName>
    </recommendedName>
</protein>
<keyword evidence="8" id="KW-1185">Reference proteome</keyword>
<evidence type="ECO:0000256" key="3">
    <source>
        <dbReference type="ARBA" id="ARBA00022833"/>
    </source>
</evidence>
<keyword evidence="2 5" id="KW-0863">Zinc-finger</keyword>
<dbReference type="Gene3D" id="6.20.210.20">
    <property type="entry name" value="THAP domain"/>
    <property type="match status" value="1"/>
</dbReference>
<evidence type="ECO:0000259" key="6">
    <source>
        <dbReference type="PROSITE" id="PS50950"/>
    </source>
</evidence>
<name>A0A195DWD9_9HYME</name>
<dbReference type="EMBL" id="KQ980204">
    <property type="protein sequence ID" value="KYN17225.1"/>
    <property type="molecule type" value="Genomic_DNA"/>
</dbReference>
<dbReference type="InterPro" id="IPR038441">
    <property type="entry name" value="THAP_Znf_sf"/>
</dbReference>
<dbReference type="Pfam" id="PF05485">
    <property type="entry name" value="THAP"/>
    <property type="match status" value="1"/>
</dbReference>
<dbReference type="PANTHER" id="PTHR46600:SF11">
    <property type="entry name" value="THAP DOMAIN-CONTAINING PROTEIN 10"/>
    <property type="match status" value="1"/>
</dbReference>
<dbReference type="GO" id="GO:0043565">
    <property type="term" value="F:sequence-specific DNA binding"/>
    <property type="evidence" value="ECO:0007669"/>
    <property type="project" value="InterPro"/>
</dbReference>
<dbReference type="Proteomes" id="UP000078492">
    <property type="component" value="Unassembled WGS sequence"/>
</dbReference>
<evidence type="ECO:0000256" key="2">
    <source>
        <dbReference type="ARBA" id="ARBA00022771"/>
    </source>
</evidence>
<dbReference type="PANTHER" id="PTHR46600">
    <property type="entry name" value="THAP DOMAIN-CONTAINING"/>
    <property type="match status" value="1"/>
</dbReference>
<reference evidence="7 8" key="1">
    <citation type="submission" date="2015-09" db="EMBL/GenBank/DDBJ databases">
        <title>Trachymyrmex cornetzi WGS genome.</title>
        <authorList>
            <person name="Nygaard S."/>
            <person name="Hu H."/>
            <person name="Boomsma J."/>
            <person name="Zhang G."/>
        </authorList>
    </citation>
    <scope>NUCLEOTIDE SEQUENCE [LARGE SCALE GENOMIC DNA]</scope>
    <source>
        <strain evidence="7">Tcor2-1</strain>
        <tissue evidence="7">Whole body</tissue>
    </source>
</reference>
<dbReference type="GO" id="GO:0008270">
    <property type="term" value="F:zinc ion binding"/>
    <property type="evidence" value="ECO:0007669"/>
    <property type="project" value="UniProtKB-KW"/>
</dbReference>
<dbReference type="InterPro" id="IPR026516">
    <property type="entry name" value="THAP1/10"/>
</dbReference>
<dbReference type="PROSITE" id="PS50950">
    <property type="entry name" value="ZF_THAP"/>
    <property type="match status" value="1"/>
</dbReference>
<dbReference type="SUPFAM" id="SSF57716">
    <property type="entry name" value="Glucocorticoid receptor-like (DNA-binding domain)"/>
    <property type="match status" value="1"/>
</dbReference>
<proteinExistence type="predicted"/>
<evidence type="ECO:0000256" key="4">
    <source>
        <dbReference type="ARBA" id="ARBA00023125"/>
    </source>
</evidence>
<evidence type="ECO:0000313" key="7">
    <source>
        <dbReference type="EMBL" id="KYN17225.1"/>
    </source>
</evidence>
<gene>
    <name evidence="7" type="ORF">ALC57_10444</name>
</gene>
<sequence length="300" mass="35064">MTGCIVLGCTSGYRSNKEKLHFFSVPRDKKLRDMWQAALRRRNIIIKSSQAVCEKHFLHTDILWKREICDEKGNVLAHASISFDDISFKKENKDNAVHASISFDDISFEKENKDNAAHASISFDDIINILNKKQLRMPRNWTYAQCYNDMRLLAFFLPKCDKLENYKDEYTFNCLKEVFLQEDMTIRINILKQPVLNILLDRSDISVTPITNTVENIEELQELLFFVDNLKICPGINISMNEIEKLGYTKAYKDIYGTLRHRKCLFLVSLILSKCKFCSSVRNSLNQKRRRLKLIKCAKK</sequence>
<accession>A0A195DWD9</accession>
<keyword evidence="3" id="KW-0862">Zinc</keyword>
<organism evidence="7 8">
    <name type="scientific">Trachymyrmex cornetzi</name>
    <dbReference type="NCBI Taxonomy" id="471704"/>
    <lineage>
        <taxon>Eukaryota</taxon>
        <taxon>Metazoa</taxon>
        <taxon>Ecdysozoa</taxon>
        <taxon>Arthropoda</taxon>
        <taxon>Hexapoda</taxon>
        <taxon>Insecta</taxon>
        <taxon>Pterygota</taxon>
        <taxon>Neoptera</taxon>
        <taxon>Endopterygota</taxon>
        <taxon>Hymenoptera</taxon>
        <taxon>Apocrita</taxon>
        <taxon>Aculeata</taxon>
        <taxon>Formicoidea</taxon>
        <taxon>Formicidae</taxon>
        <taxon>Myrmicinae</taxon>
        <taxon>Trachymyrmex</taxon>
    </lineage>
</organism>
<keyword evidence="4 5" id="KW-0238">DNA-binding</keyword>
<evidence type="ECO:0000256" key="1">
    <source>
        <dbReference type="ARBA" id="ARBA00022723"/>
    </source>
</evidence>
<evidence type="ECO:0000256" key="5">
    <source>
        <dbReference type="PROSITE-ProRule" id="PRU00309"/>
    </source>
</evidence>